<dbReference type="EMBL" id="DACRBY010000001">
    <property type="protein sequence ID" value="HAS8538214.1"/>
    <property type="molecule type" value="Genomic_DNA"/>
</dbReference>
<name>A0A8H9MYL2_VIBVL</name>
<gene>
    <name evidence="2" type="ORF">I7730_00175</name>
</gene>
<reference evidence="2" key="2">
    <citation type="submission" date="2019-01" db="EMBL/GenBank/DDBJ databases">
        <authorList>
            <consortium name="NCBI Pathogen Detection Project"/>
        </authorList>
    </citation>
    <scope>NUCLEOTIDE SEQUENCE</scope>
    <source>
        <strain evidence="2">BCW_3452</strain>
    </source>
</reference>
<reference evidence="2" key="1">
    <citation type="journal article" date="2018" name="Genome Biol.">
        <title>SKESA: strategic k-mer extension for scrupulous assemblies.</title>
        <authorList>
            <person name="Souvorov A."/>
            <person name="Agarwala R."/>
            <person name="Lipman D.J."/>
        </authorList>
    </citation>
    <scope>NUCLEOTIDE SEQUENCE</scope>
    <source>
        <strain evidence="2">BCW_3452</strain>
    </source>
</reference>
<accession>A0A8H9MYL2</accession>
<feature type="compositionally biased region" description="Polar residues" evidence="1">
    <location>
        <begin position="26"/>
        <end position="42"/>
    </location>
</feature>
<evidence type="ECO:0000313" key="2">
    <source>
        <dbReference type="EMBL" id="HAS8538214.1"/>
    </source>
</evidence>
<dbReference type="AlphaFoldDB" id="A0A8H9MYL2"/>
<organism evidence="2">
    <name type="scientific">Vibrio vulnificus</name>
    <dbReference type="NCBI Taxonomy" id="672"/>
    <lineage>
        <taxon>Bacteria</taxon>
        <taxon>Pseudomonadati</taxon>
        <taxon>Pseudomonadota</taxon>
        <taxon>Gammaproteobacteria</taxon>
        <taxon>Vibrionales</taxon>
        <taxon>Vibrionaceae</taxon>
        <taxon>Vibrio</taxon>
    </lineage>
</organism>
<proteinExistence type="predicted"/>
<sequence>MNKRSIGFEIYVIDKQGSTHYYDGNDATNEQPTSSTDGKLTSTIPSDEELRIAFKSILAEIGSESVTCVKVRQVFEEVKVSHVETTLKQARLEADYLRIRGNLTDEEIKVLTEYHNNAKSDLSSQ</sequence>
<evidence type="ECO:0000256" key="1">
    <source>
        <dbReference type="SAM" id="MobiDB-lite"/>
    </source>
</evidence>
<feature type="region of interest" description="Disordered" evidence="1">
    <location>
        <begin position="21"/>
        <end position="42"/>
    </location>
</feature>
<dbReference type="Proteomes" id="UP000863257">
    <property type="component" value="Unassembled WGS sequence"/>
</dbReference>
<comment type="caution">
    <text evidence="2">The sequence shown here is derived from an EMBL/GenBank/DDBJ whole genome shotgun (WGS) entry which is preliminary data.</text>
</comment>
<protein>
    <submittedName>
        <fullName evidence="2">Uncharacterized protein</fullName>
    </submittedName>
</protein>